<evidence type="ECO:0000256" key="13">
    <source>
        <dbReference type="RuleBase" id="RU004404"/>
    </source>
</evidence>
<dbReference type="Proteomes" id="UP000001425">
    <property type="component" value="Chromosome"/>
</dbReference>
<evidence type="ECO:0000256" key="6">
    <source>
        <dbReference type="ARBA" id="ARBA00022825"/>
    </source>
</evidence>
<dbReference type="FunFam" id="3.30.750.44:FF:000002">
    <property type="entry name" value="carboxyl-terminal-processing peptidase 2, chloroplastic"/>
    <property type="match status" value="1"/>
</dbReference>
<dbReference type="PROSITE" id="PS50106">
    <property type="entry name" value="PDZ"/>
    <property type="match status" value="1"/>
</dbReference>
<dbReference type="InterPro" id="IPR004447">
    <property type="entry name" value="Peptidase_S41A"/>
</dbReference>
<keyword evidence="5 13" id="KW-0378">Hydrolase</keyword>
<comment type="function">
    <text evidence="9">Cleavage of the 16 C-terminal residues from the D1 precursor of photosystem II (PSII). This proteolytic processing is necessary to allow the light-driven assembly of the oxygen-evolving cluster (a tetranuclear manganese), which is responsible for photosynthetic water oxidation.</text>
</comment>
<reference evidence="16 17" key="2">
    <citation type="journal article" date="1996" name="DNA Res.">
        <title>Sequence analysis of the genome of the unicellular cyanobacterium Synechocystis sp. strain PCC6803. II. Sequence determination of the entire genome and assignment of potential protein-coding regions.</title>
        <authorList>
            <person name="Kaneko T."/>
            <person name="Sato S."/>
            <person name="Kotani H."/>
            <person name="Tanaka A."/>
            <person name="Asamizu E."/>
            <person name="Nakamura Y."/>
            <person name="Miyajima N."/>
            <person name="Hirosawa M."/>
            <person name="Sugiura M."/>
            <person name="Sasamoto S."/>
            <person name="Kimura T."/>
            <person name="Hosouchi T."/>
            <person name="Matsuno A."/>
            <person name="Muraki A."/>
            <person name="Nakazaki N."/>
            <person name="Naruo K."/>
            <person name="Okumura S."/>
            <person name="Shimpo S."/>
            <person name="Takeuchi C."/>
            <person name="Wada T."/>
            <person name="Watanabe A."/>
            <person name="Yamada M."/>
            <person name="Yasuda M."/>
            <person name="Tabata S."/>
        </authorList>
    </citation>
    <scope>NUCLEOTIDE SEQUENCE [LARGE SCALE GENOMIC DNA]</scope>
    <source>
        <strain evidence="17">ATCC 27184 / PCC 6803 / Kazusa</strain>
    </source>
</reference>
<keyword evidence="4" id="KW-0732">Signal</keyword>
<dbReference type="GO" id="GO:0031979">
    <property type="term" value="C:plasma membrane-derived thylakoid lumen"/>
    <property type="evidence" value="ECO:0007669"/>
    <property type="project" value="UniProtKB-SubCell"/>
</dbReference>
<evidence type="ECO:0000256" key="4">
    <source>
        <dbReference type="ARBA" id="ARBA00022729"/>
    </source>
</evidence>
<evidence type="ECO:0000256" key="8">
    <source>
        <dbReference type="ARBA" id="ARBA00051784"/>
    </source>
</evidence>
<dbReference type="eggNOG" id="COG0793">
    <property type="taxonomic scope" value="Bacteria"/>
</dbReference>
<evidence type="ECO:0000256" key="9">
    <source>
        <dbReference type="ARBA" id="ARBA00053093"/>
    </source>
</evidence>
<name>P75023_SYNY3</name>
<dbReference type="EC" id="3.4.21.102" evidence="10"/>
<dbReference type="EMBL" id="BA000022">
    <property type="protein sequence ID" value="BAA16731.1"/>
    <property type="molecule type" value="Genomic_DNA"/>
</dbReference>
<evidence type="ECO:0000256" key="1">
    <source>
        <dbReference type="ARBA" id="ARBA00004518"/>
    </source>
</evidence>
<evidence type="ECO:0000256" key="2">
    <source>
        <dbReference type="ARBA" id="ARBA00009179"/>
    </source>
</evidence>
<dbReference type="SUPFAM" id="SSF50156">
    <property type="entry name" value="PDZ domain-like"/>
    <property type="match status" value="1"/>
</dbReference>
<dbReference type="FunCoup" id="P75023">
    <property type="interactions" value="409"/>
</dbReference>
<dbReference type="SMART" id="SM00228">
    <property type="entry name" value="PDZ"/>
    <property type="match status" value="1"/>
</dbReference>
<keyword evidence="17" id="KW-1185">Reference proteome</keyword>
<dbReference type="GO" id="GO:0004252">
    <property type="term" value="F:serine-type endopeptidase activity"/>
    <property type="evidence" value="ECO:0007669"/>
    <property type="project" value="UniProtKB-EC"/>
</dbReference>
<dbReference type="AlphaFoldDB" id="P75023"/>
<dbReference type="NCBIfam" id="NF045589">
    <property type="entry name" value="Cterm_S41_CtpB"/>
    <property type="match status" value="1"/>
</dbReference>
<dbReference type="Gene3D" id="3.30.750.44">
    <property type="match status" value="1"/>
</dbReference>
<evidence type="ECO:0000259" key="15">
    <source>
        <dbReference type="PROSITE" id="PS50106"/>
    </source>
</evidence>
<reference evidence="16 17" key="1">
    <citation type="journal article" date="1995" name="DNA Res.">
        <title>Sequence analysis of the genome of the unicellular cyanobacterium Synechocystis sp. strain PCC6803. I. Sequence features in the 1 Mb region from map positions 64% to 92% of the genome.</title>
        <authorList>
            <person name="Kaneko T."/>
            <person name="Tanaka A."/>
            <person name="Sato S."/>
            <person name="Kotani H."/>
            <person name="Sazuka T."/>
            <person name="Miyajima N."/>
            <person name="Sugiura M."/>
            <person name="Tabata S."/>
        </authorList>
    </citation>
    <scope>NUCLEOTIDE SEQUENCE [LARGE SCALE GENOMIC DNA]</scope>
    <source>
        <strain evidence="17">ATCC 27184 / PCC 6803 / Kazusa</strain>
    </source>
</reference>
<dbReference type="SUPFAM" id="SSF52096">
    <property type="entry name" value="ClpP/crotonase"/>
    <property type="match status" value="1"/>
</dbReference>
<dbReference type="PIR" id="S74579">
    <property type="entry name" value="S74579"/>
</dbReference>
<dbReference type="Gene3D" id="3.90.226.10">
    <property type="entry name" value="2-enoyl-CoA Hydratase, Chain A, domain 1"/>
    <property type="match status" value="1"/>
</dbReference>
<accession>P75023</accession>
<dbReference type="InterPro" id="IPR036034">
    <property type="entry name" value="PDZ_sf"/>
</dbReference>
<dbReference type="MEROPS" id="S41.009"/>
<dbReference type="PANTHER" id="PTHR32060:SF30">
    <property type="entry name" value="CARBOXY-TERMINAL PROCESSING PROTEASE CTPA"/>
    <property type="match status" value="1"/>
</dbReference>
<evidence type="ECO:0000313" key="16">
    <source>
        <dbReference type="EMBL" id="BAA16731.1"/>
    </source>
</evidence>
<evidence type="ECO:0000256" key="11">
    <source>
        <dbReference type="ARBA" id="ARBA00069724"/>
    </source>
</evidence>
<dbReference type="GO" id="GO:0004175">
    <property type="term" value="F:endopeptidase activity"/>
    <property type="evidence" value="ECO:0000318"/>
    <property type="project" value="GO_Central"/>
</dbReference>
<gene>
    <name evidence="16" type="primary">ctpB</name>
</gene>
<keyword evidence="7" id="KW-0793">Thylakoid</keyword>
<dbReference type="InParanoid" id="P75023"/>
<dbReference type="Gene3D" id="2.30.42.10">
    <property type="match status" value="1"/>
</dbReference>
<dbReference type="SMART" id="SM00245">
    <property type="entry name" value="TSPc"/>
    <property type="match status" value="1"/>
</dbReference>
<evidence type="ECO:0000256" key="7">
    <source>
        <dbReference type="ARBA" id="ARBA00023078"/>
    </source>
</evidence>
<comment type="catalytic activity">
    <reaction evidence="8">
        <text>The enzyme shows specific recognition of a C-terminal tripeptide, Xaa-Yaa-Zaa, in which Xaa is preferably Ala or Leu, Yaa is preferably Ala or Tyr, and Zaa is preferably Ala, but then cleaves at a variable distance from the C-terminus. A typical cleavage is -Ala-Ala-|-Arg-Ala-Ala-Lys-Glu-Asn-Tyr-Ala-Leu-Ala-Ala.</text>
        <dbReference type="EC" id="3.4.21.102"/>
    </reaction>
</comment>
<dbReference type="InterPro" id="IPR054625">
    <property type="entry name" value="Cterm_S41_CtpB"/>
</dbReference>
<dbReference type="PaxDb" id="1148-1651804"/>
<feature type="region of interest" description="Disordered" evidence="14">
    <location>
        <begin position="34"/>
        <end position="54"/>
    </location>
</feature>
<dbReference type="Pfam" id="PF03572">
    <property type="entry name" value="Peptidase_S41"/>
    <property type="match status" value="1"/>
</dbReference>
<comment type="subcellular location">
    <subcellularLocation>
        <location evidence="1">Cellular thylakoid lumen</location>
    </subcellularLocation>
</comment>
<dbReference type="STRING" id="1148.gene:10497586"/>
<evidence type="ECO:0000256" key="10">
    <source>
        <dbReference type="ARBA" id="ARBA00066637"/>
    </source>
</evidence>
<evidence type="ECO:0000256" key="5">
    <source>
        <dbReference type="ARBA" id="ARBA00022801"/>
    </source>
</evidence>
<proteinExistence type="inferred from homology"/>
<dbReference type="IntAct" id="P75023">
    <property type="interactions" value="3"/>
</dbReference>
<feature type="domain" description="PDZ" evidence="15">
    <location>
        <begin position="130"/>
        <end position="200"/>
    </location>
</feature>
<dbReference type="FunFam" id="2.30.42.10:FF:000063">
    <property type="entry name" value="Peptidase, S41 family"/>
    <property type="match status" value="1"/>
</dbReference>
<dbReference type="GO" id="GO:0006508">
    <property type="term" value="P:proteolysis"/>
    <property type="evidence" value="ECO:0007669"/>
    <property type="project" value="UniProtKB-KW"/>
</dbReference>
<protein>
    <recommendedName>
        <fullName evidence="11">Carboxyl-terminal-processing protease</fullName>
        <ecNumber evidence="10">3.4.21.102</ecNumber>
    </recommendedName>
    <alternativeName>
        <fullName evidence="12">CtpA</fullName>
    </alternativeName>
</protein>
<dbReference type="GO" id="GO:0030288">
    <property type="term" value="C:outer membrane-bounded periplasmic space"/>
    <property type="evidence" value="ECO:0007005"/>
    <property type="project" value="UniProtKB"/>
</dbReference>
<organism evidence="16 17">
    <name type="scientific">Synechocystis sp. (strain ATCC 27184 / PCC 6803 / Kazusa)</name>
    <dbReference type="NCBI Taxonomy" id="1111708"/>
    <lineage>
        <taxon>Bacteria</taxon>
        <taxon>Bacillati</taxon>
        <taxon>Cyanobacteriota</taxon>
        <taxon>Cyanophyceae</taxon>
        <taxon>Synechococcales</taxon>
        <taxon>Merismopediaceae</taxon>
        <taxon>Synechocystis</taxon>
    </lineage>
</organism>
<evidence type="ECO:0000256" key="3">
    <source>
        <dbReference type="ARBA" id="ARBA00022670"/>
    </source>
</evidence>
<dbReference type="NCBIfam" id="TIGR00225">
    <property type="entry name" value="prc"/>
    <property type="match status" value="1"/>
</dbReference>
<dbReference type="CDD" id="cd06782">
    <property type="entry name" value="cpPDZ_CPP-like"/>
    <property type="match status" value="1"/>
</dbReference>
<dbReference type="CDD" id="cd07560">
    <property type="entry name" value="Peptidase_S41_CPP"/>
    <property type="match status" value="1"/>
</dbReference>
<evidence type="ECO:0000256" key="12">
    <source>
        <dbReference type="ARBA" id="ARBA00080563"/>
    </source>
</evidence>
<dbReference type="Pfam" id="PF17820">
    <property type="entry name" value="PDZ_6"/>
    <property type="match status" value="1"/>
</dbReference>
<sequence>MSPHLLCLRPLVAALVFGLGLGTALRPALSAPNVINPDSPTLATPKDKDSGVSDNVTLLENSPKAVVDEVWQLVNQQFVDKDFNHSNWLSKRQELLGRNYQDNAEAYRQIGRILKDLNDPYTRFLSPEEFAILSSQTSGEASGVGIRVLMDKRSSDLVVVDVMRGTPALKAGIRPGDRIVRINGQPAALMSLEQATEAIQGEIGTELSLQLSRPKSGVFSVTLKRENIEIDSVTYNVKEEGELRVGYIRLDEFSSHSAEQMEKAITELNKSRISGYVLDLRGNPGGLLLSSIDIARLWLNRGEIVSTIDRRGGDRHFSANGRSLTDLPLVVLVNERSASASEILAGALKEQGRATVVGTATYGKGTVQSVNTLSDGSGLAVTIARYYPPSGTDINRKGISPDIHLDISNDTKLQFRNDPELMATEIDPQYQRAISVLRQHRHSLGLPPAKDLGIGLLEPSQL</sequence>
<dbReference type="PhylomeDB" id="P75023"/>
<comment type="similarity">
    <text evidence="2 13">Belongs to the peptidase S41A family.</text>
</comment>
<dbReference type="GO" id="GO:0007165">
    <property type="term" value="P:signal transduction"/>
    <property type="evidence" value="ECO:0000318"/>
    <property type="project" value="GO_Central"/>
</dbReference>
<dbReference type="EnsemblBacteria" id="BAA16731">
    <property type="protein sequence ID" value="BAA16731"/>
    <property type="gene ID" value="BAA16731"/>
</dbReference>
<dbReference type="PANTHER" id="PTHR32060">
    <property type="entry name" value="TAIL-SPECIFIC PROTEASE"/>
    <property type="match status" value="1"/>
</dbReference>
<keyword evidence="6 13" id="KW-0720">Serine protease</keyword>
<dbReference type="InterPro" id="IPR041489">
    <property type="entry name" value="PDZ_6"/>
</dbReference>
<keyword evidence="3 13" id="KW-0645">Protease</keyword>
<dbReference type="InterPro" id="IPR029045">
    <property type="entry name" value="ClpP/crotonase-like_dom_sf"/>
</dbReference>
<evidence type="ECO:0000256" key="14">
    <source>
        <dbReference type="SAM" id="MobiDB-lite"/>
    </source>
</evidence>
<dbReference type="InterPro" id="IPR001478">
    <property type="entry name" value="PDZ"/>
</dbReference>
<dbReference type="KEGG" id="syn:slr0257"/>
<dbReference type="InterPro" id="IPR005151">
    <property type="entry name" value="Tail-specific_protease"/>
</dbReference>
<evidence type="ECO:0000313" key="17">
    <source>
        <dbReference type="Proteomes" id="UP000001425"/>
    </source>
</evidence>